<proteinExistence type="predicted"/>
<accession>A0AB39SK01</accession>
<dbReference type="Pfam" id="PF01638">
    <property type="entry name" value="HxlR"/>
    <property type="match status" value="1"/>
</dbReference>
<keyword evidence="3" id="KW-0804">Transcription</keyword>
<dbReference type="PANTHER" id="PTHR33204:SF18">
    <property type="entry name" value="TRANSCRIPTIONAL REGULATORY PROTEIN"/>
    <property type="match status" value="1"/>
</dbReference>
<dbReference type="PANTHER" id="PTHR33204">
    <property type="entry name" value="TRANSCRIPTIONAL REGULATOR, MARR FAMILY"/>
    <property type="match status" value="1"/>
</dbReference>
<evidence type="ECO:0000313" key="5">
    <source>
        <dbReference type="EMBL" id="XDQ68012.1"/>
    </source>
</evidence>
<feature type="domain" description="HTH hxlR-type" evidence="4">
    <location>
        <begin position="57"/>
        <end position="156"/>
    </location>
</feature>
<dbReference type="AlphaFoldDB" id="A0AB39SK01"/>
<keyword evidence="2" id="KW-0238">DNA-binding</keyword>
<dbReference type="GO" id="GO:0003677">
    <property type="term" value="F:DNA binding"/>
    <property type="evidence" value="ECO:0007669"/>
    <property type="project" value="UniProtKB-KW"/>
</dbReference>
<gene>
    <name evidence="5" type="ORF">AB5J50_48165</name>
</gene>
<dbReference type="Gene3D" id="1.10.10.10">
    <property type="entry name" value="Winged helix-like DNA-binding domain superfamily/Winged helix DNA-binding domain"/>
    <property type="match status" value="1"/>
</dbReference>
<dbReference type="RefSeq" id="WP_369264850.1">
    <property type="nucleotide sequence ID" value="NZ_CP163440.1"/>
</dbReference>
<name>A0AB39SK01_9ACTN</name>
<evidence type="ECO:0000256" key="2">
    <source>
        <dbReference type="ARBA" id="ARBA00023125"/>
    </source>
</evidence>
<dbReference type="InterPro" id="IPR036388">
    <property type="entry name" value="WH-like_DNA-bd_sf"/>
</dbReference>
<organism evidence="5">
    <name type="scientific">Streptomyces sp. R35</name>
    <dbReference type="NCBI Taxonomy" id="3238630"/>
    <lineage>
        <taxon>Bacteria</taxon>
        <taxon>Bacillati</taxon>
        <taxon>Actinomycetota</taxon>
        <taxon>Actinomycetes</taxon>
        <taxon>Kitasatosporales</taxon>
        <taxon>Streptomycetaceae</taxon>
        <taxon>Streptomyces</taxon>
    </lineage>
</organism>
<reference evidence="5" key="1">
    <citation type="submission" date="2024-07" db="EMBL/GenBank/DDBJ databases">
        <authorList>
            <person name="Yu S.T."/>
        </authorList>
    </citation>
    <scope>NUCLEOTIDE SEQUENCE</scope>
    <source>
        <strain evidence="5">R35</strain>
    </source>
</reference>
<dbReference type="SUPFAM" id="SSF46785">
    <property type="entry name" value="Winged helix' DNA-binding domain"/>
    <property type="match status" value="1"/>
</dbReference>
<keyword evidence="1" id="KW-0805">Transcription regulation</keyword>
<protein>
    <submittedName>
        <fullName evidence="5">Winged helix-turn-helix transcriptional regulator</fullName>
    </submittedName>
</protein>
<dbReference type="PROSITE" id="PS51118">
    <property type="entry name" value="HTH_HXLR"/>
    <property type="match status" value="1"/>
</dbReference>
<dbReference type="InterPro" id="IPR036390">
    <property type="entry name" value="WH_DNA-bd_sf"/>
</dbReference>
<dbReference type="EMBL" id="CP163440">
    <property type="protein sequence ID" value="XDQ68012.1"/>
    <property type="molecule type" value="Genomic_DNA"/>
</dbReference>
<dbReference type="InterPro" id="IPR002577">
    <property type="entry name" value="HTH_HxlR"/>
</dbReference>
<evidence type="ECO:0000256" key="3">
    <source>
        <dbReference type="ARBA" id="ARBA00023163"/>
    </source>
</evidence>
<sequence length="202" mass="22559">MIFAVGFSVLDVLVMTLLTEYRKVNSGEVRIAPMDARTEALQDAGMDPRLDRDMSNCSIARTLEVVGEKWTILILREVWYGSSRFGDFERVLGCPRNLLAARLRMLVEEGILATETYKEPGSRSRPKYVITPKGMDLVPAVMGLLQWGDRYRADPEGPAVLTRHRGCGAHVDAQIRCERGHAVQAEDVESVPGPAFRMRPAE</sequence>
<evidence type="ECO:0000256" key="1">
    <source>
        <dbReference type="ARBA" id="ARBA00023015"/>
    </source>
</evidence>
<evidence type="ECO:0000259" key="4">
    <source>
        <dbReference type="PROSITE" id="PS51118"/>
    </source>
</evidence>